<dbReference type="AlphaFoldDB" id="A0A0F9Q166"/>
<accession>A0A0F9Q166</accession>
<comment type="caution">
    <text evidence="1">The sequence shown here is derived from an EMBL/GenBank/DDBJ whole genome shotgun (WGS) entry which is preliminary data.</text>
</comment>
<sequence length="165" mass="19287">MPAKKPTEDILYHEKIEPKLEMISWWYRDGIPVEVIAERLSTSITTLNGYQNRFPKLRKALEQGKEEADLRVQDSLYRRAVGYEYEELVEETETPGRRGSDRTVRRRTLTKKALPDVQAGTFWMRNRQPGRWSKDNKSMEATVKIIYNTEKPNKPKSAGTERSAR</sequence>
<organism evidence="1">
    <name type="scientific">marine sediment metagenome</name>
    <dbReference type="NCBI Taxonomy" id="412755"/>
    <lineage>
        <taxon>unclassified sequences</taxon>
        <taxon>metagenomes</taxon>
        <taxon>ecological metagenomes</taxon>
    </lineage>
</organism>
<reference evidence="1" key="1">
    <citation type="journal article" date="2015" name="Nature">
        <title>Complex archaea that bridge the gap between prokaryotes and eukaryotes.</title>
        <authorList>
            <person name="Spang A."/>
            <person name="Saw J.H."/>
            <person name="Jorgensen S.L."/>
            <person name="Zaremba-Niedzwiedzka K."/>
            <person name="Martijn J."/>
            <person name="Lind A.E."/>
            <person name="van Eijk R."/>
            <person name="Schleper C."/>
            <person name="Guy L."/>
            <person name="Ettema T.J."/>
        </authorList>
    </citation>
    <scope>NUCLEOTIDE SEQUENCE</scope>
</reference>
<evidence type="ECO:0000313" key="1">
    <source>
        <dbReference type="EMBL" id="KKM99167.1"/>
    </source>
</evidence>
<gene>
    <name evidence="1" type="ORF">LCGC14_1150690</name>
</gene>
<dbReference type="EMBL" id="LAZR01005529">
    <property type="protein sequence ID" value="KKM99167.1"/>
    <property type="molecule type" value="Genomic_DNA"/>
</dbReference>
<protein>
    <submittedName>
        <fullName evidence="1">Uncharacterized protein</fullName>
    </submittedName>
</protein>
<name>A0A0F9Q166_9ZZZZ</name>
<proteinExistence type="predicted"/>